<gene>
    <name evidence="1" type="ORF">TIFTF001_014687</name>
</gene>
<protein>
    <submittedName>
        <fullName evidence="1">Uncharacterized protein</fullName>
    </submittedName>
</protein>
<dbReference type="AlphaFoldDB" id="A0AA88A493"/>
<dbReference type="Proteomes" id="UP001187192">
    <property type="component" value="Unassembled WGS sequence"/>
</dbReference>
<dbReference type="EMBL" id="BTGU01000020">
    <property type="protein sequence ID" value="GMN45499.1"/>
    <property type="molecule type" value="Genomic_DNA"/>
</dbReference>
<reference evidence="1" key="1">
    <citation type="submission" date="2023-07" db="EMBL/GenBank/DDBJ databases">
        <title>draft genome sequence of fig (Ficus carica).</title>
        <authorList>
            <person name="Takahashi T."/>
            <person name="Nishimura K."/>
        </authorList>
    </citation>
    <scope>NUCLEOTIDE SEQUENCE</scope>
</reference>
<sequence length="176" mass="19252">MWKRLNFAEKLEFSLKTRTDPSLDRHGSSEDGFAPLLVLPGDSNSGSRSRPDRLACSVASFAYNSPVLPTLSSLRAEVEDAISSVLSVDLDNGLNQKIQLLGSGKRIKRINPPKDPSDSKFLVVHICTWQGMQNEGHDETEVGPQGRAVSFSLLMMAETTYGSQTPRTSNNTSKGR</sequence>
<evidence type="ECO:0000313" key="2">
    <source>
        <dbReference type="Proteomes" id="UP001187192"/>
    </source>
</evidence>
<accession>A0AA88A493</accession>
<organism evidence="1 2">
    <name type="scientific">Ficus carica</name>
    <name type="common">Common fig</name>
    <dbReference type="NCBI Taxonomy" id="3494"/>
    <lineage>
        <taxon>Eukaryota</taxon>
        <taxon>Viridiplantae</taxon>
        <taxon>Streptophyta</taxon>
        <taxon>Embryophyta</taxon>
        <taxon>Tracheophyta</taxon>
        <taxon>Spermatophyta</taxon>
        <taxon>Magnoliopsida</taxon>
        <taxon>eudicotyledons</taxon>
        <taxon>Gunneridae</taxon>
        <taxon>Pentapetalae</taxon>
        <taxon>rosids</taxon>
        <taxon>fabids</taxon>
        <taxon>Rosales</taxon>
        <taxon>Moraceae</taxon>
        <taxon>Ficeae</taxon>
        <taxon>Ficus</taxon>
    </lineage>
</organism>
<comment type="caution">
    <text evidence="1">The sequence shown here is derived from an EMBL/GenBank/DDBJ whole genome shotgun (WGS) entry which is preliminary data.</text>
</comment>
<name>A0AA88A493_FICCA</name>
<evidence type="ECO:0000313" key="1">
    <source>
        <dbReference type="EMBL" id="GMN45499.1"/>
    </source>
</evidence>
<proteinExistence type="predicted"/>
<keyword evidence="2" id="KW-1185">Reference proteome</keyword>